<dbReference type="GeneID" id="45000215"/>
<dbReference type="PANTHER" id="PTHR41324:SF1">
    <property type="entry name" value="DUF2232 DOMAIN-CONTAINING PROTEIN"/>
    <property type="match status" value="1"/>
</dbReference>
<feature type="transmembrane region" description="Helical" evidence="1">
    <location>
        <begin position="222"/>
        <end position="241"/>
    </location>
</feature>
<evidence type="ECO:0000313" key="2">
    <source>
        <dbReference type="EMBL" id="AAK81639.1"/>
    </source>
</evidence>
<dbReference type="PANTHER" id="PTHR41324">
    <property type="entry name" value="MEMBRANE PROTEIN-RELATED"/>
    <property type="match status" value="1"/>
</dbReference>
<accession>Q97CX7</accession>
<dbReference type="STRING" id="272562.CA_C3719"/>
<dbReference type="Proteomes" id="UP000000814">
    <property type="component" value="Chromosome"/>
</dbReference>
<dbReference type="KEGG" id="cac:CA_C3719"/>
<dbReference type="PIR" id="D97356">
    <property type="entry name" value="D97356"/>
</dbReference>
<feature type="transmembrane region" description="Helical" evidence="1">
    <location>
        <begin position="104"/>
        <end position="122"/>
    </location>
</feature>
<protein>
    <submittedName>
        <fullName evidence="2">Uncharacterized predicted membrane protein, YYBS B.subtilis homolog</fullName>
    </submittedName>
</protein>
<feature type="transmembrane region" description="Helical" evidence="1">
    <location>
        <begin position="179"/>
        <end position="201"/>
    </location>
</feature>
<dbReference type="PATRIC" id="fig|272562.8.peg.3908"/>
<evidence type="ECO:0000313" key="3">
    <source>
        <dbReference type="Proteomes" id="UP000000814"/>
    </source>
</evidence>
<organism evidence="2 3">
    <name type="scientific">Clostridium acetobutylicum (strain ATCC 824 / DSM 792 / JCM 1419 / IAM 19013 / LMG 5710 / NBRC 13948 / NRRL B-527 / VKM B-1787 / 2291 / W)</name>
    <dbReference type="NCBI Taxonomy" id="272562"/>
    <lineage>
        <taxon>Bacteria</taxon>
        <taxon>Bacillati</taxon>
        <taxon>Bacillota</taxon>
        <taxon>Clostridia</taxon>
        <taxon>Eubacteriales</taxon>
        <taxon>Clostridiaceae</taxon>
        <taxon>Clostridium</taxon>
    </lineage>
</organism>
<feature type="transmembrane region" description="Helical" evidence="1">
    <location>
        <begin position="12"/>
        <end position="40"/>
    </location>
</feature>
<sequence length="333" mass="37632">MQNYNVRAIGEVALMAVILFVLVFLGVYGYGIIQFMMFLTPLPFAIVYLKYGFKHSLLEVVIAAVLSCIFIDPKIAALVMVMFLIPSVVFIISTKKGLSFSKTFIIMSIAYIAATVFEYTAILKVSNNITFINIVDDMVNSAKSSINDVGKMYLEAGMNKQQVDDALDILRQSFTRQNILNVVPGLLTILSTISAYFTCFVGERIFNRLKIKVNYQLKIYNIYINNLVLAFSIILGCIGLVLKTRNIILGDYIYYTVSMTMGLYLIVTGLSLIVYYLKFKQKLSNWIIALILVVGILLVQLLYYVYMALAFVDSFMDFRKIGIKKSNKKQGEI</sequence>
<evidence type="ECO:0000256" key="1">
    <source>
        <dbReference type="SAM" id="Phobius"/>
    </source>
</evidence>
<dbReference type="eggNOG" id="COG4241">
    <property type="taxonomic scope" value="Bacteria"/>
</dbReference>
<keyword evidence="1" id="KW-0472">Membrane</keyword>
<keyword evidence="1" id="KW-1133">Transmembrane helix</keyword>
<keyword evidence="1" id="KW-0812">Transmembrane</keyword>
<dbReference type="RefSeq" id="WP_010966979.1">
    <property type="nucleotide sequence ID" value="NC_003030.1"/>
</dbReference>
<dbReference type="HOGENOM" id="CLU_068641_0_0_9"/>
<keyword evidence="3" id="KW-1185">Reference proteome</keyword>
<dbReference type="OrthoDB" id="1936854at2"/>
<proteinExistence type="predicted"/>
<dbReference type="InterPro" id="IPR018710">
    <property type="entry name" value="DUF2232"/>
</dbReference>
<name>Q97CX7_CLOAB</name>
<reference evidence="2 3" key="1">
    <citation type="journal article" date="2001" name="J. Bacteriol.">
        <title>Genome sequence and comparative analysis of the solvent-producing bacterium Clostridium acetobutylicum.</title>
        <authorList>
            <person name="Nolling J."/>
            <person name="Breton G."/>
            <person name="Omelchenko M.V."/>
            <person name="Makarova K.S."/>
            <person name="Zeng Q."/>
            <person name="Gibson R."/>
            <person name="Lee H.M."/>
            <person name="Dubois J."/>
            <person name="Qiu D."/>
            <person name="Hitti J."/>
            <person name="Wolf Y.I."/>
            <person name="Tatusov R.L."/>
            <person name="Sabathe F."/>
            <person name="Doucette-Stamm L."/>
            <person name="Soucaille P."/>
            <person name="Daly M.J."/>
            <person name="Bennett G.N."/>
            <person name="Koonin E.V."/>
            <person name="Smith D.R."/>
        </authorList>
    </citation>
    <scope>NUCLEOTIDE SEQUENCE [LARGE SCALE GENOMIC DNA]</scope>
    <source>
        <strain evidence="3">ATCC 824 / DSM 792 / JCM 1419 / LMG 5710 / VKM B-1787</strain>
    </source>
</reference>
<dbReference type="Pfam" id="PF09991">
    <property type="entry name" value="DUF2232"/>
    <property type="match status" value="1"/>
</dbReference>
<feature type="transmembrane region" description="Helical" evidence="1">
    <location>
        <begin position="286"/>
        <end position="306"/>
    </location>
</feature>
<feature type="transmembrane region" description="Helical" evidence="1">
    <location>
        <begin position="253"/>
        <end position="277"/>
    </location>
</feature>
<dbReference type="EMBL" id="AE001437">
    <property type="protein sequence ID" value="AAK81639.1"/>
    <property type="molecule type" value="Genomic_DNA"/>
</dbReference>
<gene>
    <name evidence="2" type="ordered locus">CA_C3719</name>
</gene>
<feature type="transmembrane region" description="Helical" evidence="1">
    <location>
        <begin position="60"/>
        <end position="92"/>
    </location>
</feature>
<dbReference type="AlphaFoldDB" id="Q97CX7"/>